<keyword evidence="4" id="KW-1185">Reference proteome</keyword>
<feature type="domain" description="UspA" evidence="2">
    <location>
        <begin position="156"/>
        <end position="276"/>
    </location>
</feature>
<dbReference type="RefSeq" id="WP_044425533.1">
    <property type="nucleotide sequence ID" value="NZ_BJYZ01000002.1"/>
</dbReference>
<dbReference type="Proteomes" id="UP000321523">
    <property type="component" value="Unassembled WGS sequence"/>
</dbReference>
<proteinExistence type="inferred from homology"/>
<dbReference type="CDD" id="cd00293">
    <property type="entry name" value="USP-like"/>
    <property type="match status" value="1"/>
</dbReference>
<dbReference type="PANTHER" id="PTHR46268">
    <property type="entry name" value="STRESS RESPONSE PROTEIN NHAX"/>
    <property type="match status" value="1"/>
</dbReference>
<dbReference type="InterPro" id="IPR006016">
    <property type="entry name" value="UspA"/>
</dbReference>
<protein>
    <submittedName>
        <fullName evidence="3">Universal stress protein A</fullName>
    </submittedName>
</protein>
<dbReference type="EMBL" id="BJYZ01000002">
    <property type="protein sequence ID" value="GEO36331.1"/>
    <property type="molecule type" value="Genomic_DNA"/>
</dbReference>
<dbReference type="Gene3D" id="3.40.50.12370">
    <property type="match status" value="1"/>
</dbReference>
<accession>A0A512DIN2</accession>
<dbReference type="AlphaFoldDB" id="A0A512DIN2"/>
<name>A0A512DIN2_9PROT</name>
<reference evidence="3 4" key="1">
    <citation type="submission" date="2019-07" db="EMBL/GenBank/DDBJ databases">
        <title>Whole genome shotgun sequence of Skermanella aerolata NBRC 106429.</title>
        <authorList>
            <person name="Hosoyama A."/>
            <person name="Uohara A."/>
            <person name="Ohji S."/>
            <person name="Ichikawa N."/>
        </authorList>
    </citation>
    <scope>NUCLEOTIDE SEQUENCE [LARGE SCALE GENOMIC DNA]</scope>
    <source>
        <strain evidence="3 4">NBRC 106429</strain>
    </source>
</reference>
<sequence length="279" mass="29693">MALKNLVVVVDQTAQSTARVNAAILLAEKHDAHLTGLFIASPPVLPSYVAGELGEGIIAIQRRTAQEHADEAAALFRRAVELAGIGGRSEWRALRGNPTEVTGIVGRYADLVVVGQVDPDRDGEVPPVHPEDVLFNCGRPVLVVPYAGRQASIGERVVIGWNASREAARAVNDALPLLEAAQKVSVLAVNPKPGFDGLGDEPGADIALHLARHGVMVTADHFSARGMDAGDMILNYATDVSADLLVMGAYGRSRLRELVLGGVTRHIMHHMTIPVLFSH</sequence>
<evidence type="ECO:0000259" key="2">
    <source>
        <dbReference type="Pfam" id="PF00582"/>
    </source>
</evidence>
<dbReference type="SUPFAM" id="SSF52402">
    <property type="entry name" value="Adenine nucleotide alpha hydrolases-like"/>
    <property type="match status" value="2"/>
</dbReference>
<evidence type="ECO:0000313" key="4">
    <source>
        <dbReference type="Proteomes" id="UP000321523"/>
    </source>
</evidence>
<dbReference type="PRINTS" id="PR01438">
    <property type="entry name" value="UNVRSLSTRESS"/>
</dbReference>
<gene>
    <name evidence="3" type="ORF">SAE02_04790</name>
</gene>
<evidence type="ECO:0000256" key="1">
    <source>
        <dbReference type="ARBA" id="ARBA00008791"/>
    </source>
</evidence>
<comment type="caution">
    <text evidence="3">The sequence shown here is derived from an EMBL/GenBank/DDBJ whole genome shotgun (WGS) entry which is preliminary data.</text>
</comment>
<comment type="similarity">
    <text evidence="1">Belongs to the universal stress protein A family.</text>
</comment>
<dbReference type="Pfam" id="PF00582">
    <property type="entry name" value="Usp"/>
    <property type="match status" value="1"/>
</dbReference>
<dbReference type="PANTHER" id="PTHR46268:SF15">
    <property type="entry name" value="UNIVERSAL STRESS PROTEIN HP_0031"/>
    <property type="match status" value="1"/>
</dbReference>
<evidence type="ECO:0000313" key="3">
    <source>
        <dbReference type="EMBL" id="GEO36331.1"/>
    </source>
</evidence>
<organism evidence="3 4">
    <name type="scientific">Skermanella aerolata</name>
    <dbReference type="NCBI Taxonomy" id="393310"/>
    <lineage>
        <taxon>Bacteria</taxon>
        <taxon>Pseudomonadati</taxon>
        <taxon>Pseudomonadota</taxon>
        <taxon>Alphaproteobacteria</taxon>
        <taxon>Rhodospirillales</taxon>
        <taxon>Azospirillaceae</taxon>
        <taxon>Skermanella</taxon>
    </lineage>
</organism>
<dbReference type="OrthoDB" id="9804721at2"/>
<dbReference type="InterPro" id="IPR006015">
    <property type="entry name" value="Universal_stress_UspA"/>
</dbReference>